<dbReference type="Gene3D" id="3.40.250.10">
    <property type="entry name" value="Rhodanese-like domain"/>
    <property type="match status" value="1"/>
</dbReference>
<dbReference type="AlphaFoldDB" id="G2RGC8"/>
<dbReference type="PROSITE" id="PS00383">
    <property type="entry name" value="TYR_PHOSPHATASE_1"/>
    <property type="match status" value="1"/>
</dbReference>
<feature type="region of interest" description="Disordered" evidence="3">
    <location>
        <begin position="677"/>
        <end position="700"/>
    </location>
</feature>
<comment type="similarity">
    <text evidence="1">Belongs to the protein-tyrosine phosphatase family. Non-receptor class subfamily.</text>
</comment>
<dbReference type="Proteomes" id="UP000008181">
    <property type="component" value="Chromosome 6"/>
</dbReference>
<dbReference type="PANTHER" id="PTHR19134">
    <property type="entry name" value="RECEPTOR-TYPE TYROSINE-PROTEIN PHOSPHATASE"/>
    <property type="match status" value="1"/>
</dbReference>
<dbReference type="InterPro" id="IPR050348">
    <property type="entry name" value="Protein-Tyr_Phosphatase"/>
</dbReference>
<evidence type="ECO:0000313" key="8">
    <source>
        <dbReference type="Proteomes" id="UP000008181"/>
    </source>
</evidence>
<dbReference type="CDD" id="cd01446">
    <property type="entry name" value="DSP_MapKP"/>
    <property type="match status" value="1"/>
</dbReference>
<organism evidence="7 8">
    <name type="scientific">Thermothielavioides terrestris (strain ATCC 38088 / NRRL 8126)</name>
    <name type="common">Thielavia terrestris</name>
    <dbReference type="NCBI Taxonomy" id="578455"/>
    <lineage>
        <taxon>Eukaryota</taxon>
        <taxon>Fungi</taxon>
        <taxon>Dikarya</taxon>
        <taxon>Ascomycota</taxon>
        <taxon>Pezizomycotina</taxon>
        <taxon>Sordariomycetes</taxon>
        <taxon>Sordariomycetidae</taxon>
        <taxon>Sordariales</taxon>
        <taxon>Chaetomiaceae</taxon>
        <taxon>Thermothielavioides</taxon>
        <taxon>Thermothielavioides terrestris</taxon>
    </lineage>
</organism>
<reference evidence="7 8" key="1">
    <citation type="journal article" date="2011" name="Nat. Biotechnol.">
        <title>Comparative genomic analysis of the thermophilic biomass-degrading fungi Myceliophthora thermophila and Thielavia terrestris.</title>
        <authorList>
            <person name="Berka R.M."/>
            <person name="Grigoriev I.V."/>
            <person name="Otillar R."/>
            <person name="Salamov A."/>
            <person name="Grimwood J."/>
            <person name="Reid I."/>
            <person name="Ishmael N."/>
            <person name="John T."/>
            <person name="Darmond C."/>
            <person name="Moisan M.-C."/>
            <person name="Henrissat B."/>
            <person name="Coutinho P.M."/>
            <person name="Lombard V."/>
            <person name="Natvig D.O."/>
            <person name="Lindquist E."/>
            <person name="Schmutz J."/>
            <person name="Lucas S."/>
            <person name="Harris P."/>
            <person name="Powlowski J."/>
            <person name="Bellemare A."/>
            <person name="Taylor D."/>
            <person name="Butler G."/>
            <person name="de Vries R.P."/>
            <person name="Allijn I.E."/>
            <person name="van den Brink J."/>
            <person name="Ushinsky S."/>
            <person name="Storms R."/>
            <person name="Powell A.J."/>
            <person name="Paulsen I.T."/>
            <person name="Elbourne L.D.H."/>
            <person name="Baker S.E."/>
            <person name="Magnuson J."/>
            <person name="LaBoissiere S."/>
            <person name="Clutterbuck A.J."/>
            <person name="Martinez D."/>
            <person name="Wogulis M."/>
            <person name="de Leon A.L."/>
            <person name="Rey M.W."/>
            <person name="Tsang A."/>
        </authorList>
    </citation>
    <scope>NUCLEOTIDE SEQUENCE [LARGE SCALE GENOMIC DNA]</scope>
    <source>
        <strain evidence="8">ATCC 38088 / NRRL 8126</strain>
    </source>
</reference>
<dbReference type="SMART" id="SM00404">
    <property type="entry name" value="PTPc_motif"/>
    <property type="match status" value="1"/>
</dbReference>
<feature type="compositionally biased region" description="Low complexity" evidence="3">
    <location>
        <begin position="273"/>
        <end position="303"/>
    </location>
</feature>
<feature type="compositionally biased region" description="Polar residues" evidence="3">
    <location>
        <begin position="813"/>
        <end position="845"/>
    </location>
</feature>
<feature type="compositionally biased region" description="Polar residues" evidence="3">
    <location>
        <begin position="905"/>
        <end position="922"/>
    </location>
</feature>
<feature type="domain" description="Tyrosine-protein phosphatase" evidence="4">
    <location>
        <begin position="573"/>
        <end position="1005"/>
    </location>
</feature>
<evidence type="ECO:0000259" key="4">
    <source>
        <dbReference type="PROSITE" id="PS50055"/>
    </source>
</evidence>
<feature type="compositionally biased region" description="Polar residues" evidence="3">
    <location>
        <begin position="19"/>
        <end position="37"/>
    </location>
</feature>
<evidence type="ECO:0000259" key="6">
    <source>
        <dbReference type="PROSITE" id="PS50206"/>
    </source>
</evidence>
<dbReference type="GeneID" id="11521755"/>
<evidence type="ECO:0000256" key="2">
    <source>
        <dbReference type="ARBA" id="ARBA00013064"/>
    </source>
</evidence>
<dbReference type="PROSITE" id="PS50206">
    <property type="entry name" value="RHODANESE_3"/>
    <property type="match status" value="1"/>
</dbReference>
<name>G2RGC8_THETT</name>
<protein>
    <recommendedName>
        <fullName evidence="2">protein-tyrosine-phosphatase</fullName>
        <ecNumber evidence="2">3.1.3.48</ecNumber>
    </recommendedName>
</protein>
<keyword evidence="8" id="KW-1185">Reference proteome</keyword>
<evidence type="ECO:0000259" key="5">
    <source>
        <dbReference type="PROSITE" id="PS50056"/>
    </source>
</evidence>
<dbReference type="EC" id="3.1.3.48" evidence="2"/>
<proteinExistence type="inferred from homology"/>
<dbReference type="STRING" id="578455.G2RGC8"/>
<dbReference type="EMBL" id="CP003014">
    <property type="protein sequence ID" value="AEO71013.1"/>
    <property type="molecule type" value="Genomic_DNA"/>
</dbReference>
<dbReference type="SUPFAM" id="SSF52821">
    <property type="entry name" value="Rhodanese/Cell cycle control phosphatase"/>
    <property type="match status" value="1"/>
</dbReference>
<evidence type="ECO:0000256" key="1">
    <source>
        <dbReference type="ARBA" id="ARBA00009649"/>
    </source>
</evidence>
<dbReference type="PANTHER" id="PTHR19134:SF561">
    <property type="entry name" value="PROTEIN TYROSINE PHOSPHATASE 36E, ISOFORM A"/>
    <property type="match status" value="1"/>
</dbReference>
<dbReference type="RefSeq" id="XP_003657349.1">
    <property type="nucleotide sequence ID" value="XM_003657301.1"/>
</dbReference>
<feature type="region of interest" description="Disordered" evidence="3">
    <location>
        <begin position="813"/>
        <end position="863"/>
    </location>
</feature>
<dbReference type="PROSITE" id="PS50056">
    <property type="entry name" value="TYR_PHOSPHATASE_2"/>
    <property type="match status" value="1"/>
</dbReference>
<gene>
    <name evidence="7" type="ORF">THITE_2122933</name>
</gene>
<feature type="compositionally biased region" description="Low complexity" evidence="3">
    <location>
        <begin position="186"/>
        <end position="196"/>
    </location>
</feature>
<dbReference type="PROSITE" id="PS50055">
    <property type="entry name" value="TYR_PHOSPHATASE_PTP"/>
    <property type="match status" value="1"/>
</dbReference>
<feature type="compositionally biased region" description="Polar residues" evidence="3">
    <location>
        <begin position="223"/>
        <end position="232"/>
    </location>
</feature>
<feature type="domain" description="Tyrosine specific protein phosphatases" evidence="5">
    <location>
        <begin position="863"/>
        <end position="891"/>
    </location>
</feature>
<dbReference type="HOGENOM" id="CLU_001645_11_0_1"/>
<dbReference type="Pfam" id="PF00581">
    <property type="entry name" value="Rhodanese"/>
    <property type="match status" value="1"/>
</dbReference>
<dbReference type="InterPro" id="IPR000387">
    <property type="entry name" value="Tyr_Pase_dom"/>
</dbReference>
<dbReference type="InterPro" id="IPR000242">
    <property type="entry name" value="PTP_cat"/>
</dbReference>
<dbReference type="GO" id="GO:0004725">
    <property type="term" value="F:protein tyrosine phosphatase activity"/>
    <property type="evidence" value="ECO:0007669"/>
    <property type="project" value="UniProtKB-EC"/>
</dbReference>
<dbReference type="KEGG" id="ttt:THITE_2122933"/>
<dbReference type="CDD" id="cd18533">
    <property type="entry name" value="PTP_fungal"/>
    <property type="match status" value="1"/>
</dbReference>
<feature type="region of interest" description="Disordered" evidence="3">
    <location>
        <begin position="136"/>
        <end position="196"/>
    </location>
</feature>
<feature type="region of interest" description="Disordered" evidence="3">
    <location>
        <begin position="214"/>
        <end position="304"/>
    </location>
</feature>
<evidence type="ECO:0000313" key="7">
    <source>
        <dbReference type="EMBL" id="AEO71013.1"/>
    </source>
</evidence>
<dbReference type="InterPro" id="IPR016130">
    <property type="entry name" value="Tyr_Pase_AS"/>
</dbReference>
<feature type="domain" description="Rhodanese" evidence="6">
    <location>
        <begin position="318"/>
        <end position="434"/>
    </location>
</feature>
<feature type="compositionally biased region" description="Low complexity" evidence="3">
    <location>
        <begin position="144"/>
        <end position="156"/>
    </location>
</feature>
<dbReference type="Gene3D" id="3.90.190.10">
    <property type="entry name" value="Protein tyrosine phosphatase superfamily"/>
    <property type="match status" value="1"/>
</dbReference>
<dbReference type="SMART" id="SM00194">
    <property type="entry name" value="PTPc"/>
    <property type="match status" value="1"/>
</dbReference>
<dbReference type="InterPro" id="IPR003595">
    <property type="entry name" value="Tyr_Pase_cat"/>
</dbReference>
<dbReference type="InterPro" id="IPR029021">
    <property type="entry name" value="Prot-tyrosine_phosphatase-like"/>
</dbReference>
<accession>G2RGC8</accession>
<dbReference type="PRINTS" id="PR00700">
    <property type="entry name" value="PRTYPHPHTASE"/>
</dbReference>
<dbReference type="Pfam" id="PF00102">
    <property type="entry name" value="Y_phosphatase"/>
    <property type="match status" value="2"/>
</dbReference>
<dbReference type="eggNOG" id="KOG0789">
    <property type="taxonomic scope" value="Eukaryota"/>
</dbReference>
<evidence type="ECO:0000256" key="3">
    <source>
        <dbReference type="SAM" id="MobiDB-lite"/>
    </source>
</evidence>
<dbReference type="SMART" id="SM00450">
    <property type="entry name" value="RHOD"/>
    <property type="match status" value="1"/>
</dbReference>
<dbReference type="OrthoDB" id="6058203at2759"/>
<feature type="region of interest" description="Disordered" evidence="3">
    <location>
        <begin position="903"/>
        <end position="934"/>
    </location>
</feature>
<dbReference type="InterPro" id="IPR001763">
    <property type="entry name" value="Rhodanese-like_dom"/>
</dbReference>
<sequence>MRTPGPVPAVSPQGLAAHSRSSPQTYVHSSKATTSPVASPRLPHPAKLSPGASRGAAHDPQMPSPNYFGLDIEPTTDPRDSCQLPRENWSPPTSSVKSFAAVLSKQLPLDANPEFEAFRRQADVNRARAAFSLSTSHFGGAAGGVHATSASTASAAPQRPRPPKWHTHGGDGSDFPSPRPPPLAPLAPGSSGLQDVADSRAVRDADRLLQEDSAYISADSKRSSTVSLNPPSILSMPRQDVAPRNSPSPFPPPDREGADSAAARVAGRPCPPSRSGSNSPSPISPQQPLAAAAPQSPGAAGPSMISPAGLRELLEGDQGANVLLLDLRVSPQYMQARIRGALNLCIPTTLLKRPAFNLQKLQQTFQLDLDQEKFANWRNATHIVVYGASSADQRDAVSAHNMIKKFTNEGYSGPASILHGGFDAFAASYPSLVDSSSSGPSPALSLGARSVSSGLRPDLPPVFGGVLLPSANDNPSPFYNNIRQNQDLVDGVGQMAIGVPPGLARDSLPRWLREAVEAGDQGKKVSDRFLRIELAEQSRMREAYSVGSSTLAGKTAEEATARVQLSGIEKGGKNRYKDILPFEHARVRLLGRPEGACDYVNASHVRSRRTNKRYIASQGPLPATFEDFWSVVWDNDVRIIVMLTAESEGGQLKCHPYWKGGDFGPLKLRVLSEKKVSLDMDRRPSPPSTAADGPMSSLAQTSATDPFLHEAPRRRANTATMLGSGASMPNPFNFASQVTGAPDPPFAIIRKFALSHAAHPFSPIREITQLHYPSWPDFGAPAQPSHLLALVELANVMQRAALPVVEPGSLHLASTSCHNSGPSGDGTGSLSTRRQGVHSSSSSPGQKRADGSSVLPSWIDGPEQSEHARPMLVHCSAGCGRTGAFCTVDSVIDMLKRQRQHLLSRSRNGSAGSATGENSSDCKGNGDVVMGDEGTAAVGGAGVARHRDGGNPCEANLNPDIDTSWLDNDDIDLIAQTVEEFRSQRLSMVQSLRQFVLCYETVLEWIRRLQESGAAGIDMRGRTRSGSLAL</sequence>
<dbReference type="InterPro" id="IPR036873">
    <property type="entry name" value="Rhodanese-like_dom_sf"/>
</dbReference>
<feature type="region of interest" description="Disordered" evidence="3">
    <location>
        <begin position="1"/>
        <end position="94"/>
    </location>
</feature>
<dbReference type="SUPFAM" id="SSF52799">
    <property type="entry name" value="(Phosphotyrosine protein) phosphatases II"/>
    <property type="match status" value="1"/>
</dbReference>